<gene>
    <name evidence="1" type="ORF">GCM10007276_03270</name>
</gene>
<keyword evidence="2" id="KW-1185">Reference proteome</keyword>
<dbReference type="InterPro" id="IPR050407">
    <property type="entry name" value="Geranylgeranyl_reductase"/>
</dbReference>
<dbReference type="InterPro" id="IPR036188">
    <property type="entry name" value="FAD/NAD-bd_sf"/>
</dbReference>
<dbReference type="Gene3D" id="3.50.50.60">
    <property type="entry name" value="FAD/NAD(P)-binding domain"/>
    <property type="match status" value="1"/>
</dbReference>
<dbReference type="SUPFAM" id="SSF51905">
    <property type="entry name" value="FAD/NAD(P)-binding domain"/>
    <property type="match status" value="1"/>
</dbReference>
<dbReference type="PANTHER" id="PTHR42685">
    <property type="entry name" value="GERANYLGERANYL DIPHOSPHATE REDUCTASE"/>
    <property type="match status" value="1"/>
</dbReference>
<accession>A0A8J2VMY1</accession>
<dbReference type="AlphaFoldDB" id="A0A8J2VMY1"/>
<protein>
    <submittedName>
        <fullName evidence="1">Uncharacterized protein</fullName>
    </submittedName>
</protein>
<sequence>MTLIEREAGAHHKVCGEFLSYEAIAYLEDLGIFAAELGAVPITEVALSGGRAEASHPLPFRALSLSRRRLDEVMLDRAVGAGAEVLRGEAVTRLDVGLNGATAHLGSGIALSGGVVFLASGKHDLRGRSRPPGRQNDLIGLKLHFHLSPRQRRALAGRVEIVMFAGGYGGLEPVEDDLANLCLLVRKSDFASLGRSWSALLDRLCRSSHRFAEHLDGAIPSHDRPLAIAKIPYGMVRREADGIWRLGDQAAVIPSFAGEGMAIALHSAALAADAYLAGTGADEFQKRLACDVRAPVCRATLVSQSMVRKRSQGLLAQGIRLWPEALAHVASLTRLPRHALRLSH</sequence>
<reference evidence="1" key="1">
    <citation type="journal article" date="2014" name="Int. J. Syst. Evol. Microbiol.">
        <title>Complete genome sequence of Corynebacterium casei LMG S-19264T (=DSM 44701T), isolated from a smear-ripened cheese.</title>
        <authorList>
            <consortium name="US DOE Joint Genome Institute (JGI-PGF)"/>
            <person name="Walter F."/>
            <person name="Albersmeier A."/>
            <person name="Kalinowski J."/>
            <person name="Ruckert C."/>
        </authorList>
    </citation>
    <scope>NUCLEOTIDE SEQUENCE</scope>
    <source>
        <strain evidence="1">CCM 7684</strain>
    </source>
</reference>
<name>A0A8J2VMY1_9RHOB</name>
<proteinExistence type="predicted"/>
<comment type="caution">
    <text evidence="1">The sequence shown here is derived from an EMBL/GenBank/DDBJ whole genome shotgun (WGS) entry which is preliminary data.</text>
</comment>
<organism evidence="1 2">
    <name type="scientific">Agaricicola taiwanensis</name>
    <dbReference type="NCBI Taxonomy" id="591372"/>
    <lineage>
        <taxon>Bacteria</taxon>
        <taxon>Pseudomonadati</taxon>
        <taxon>Pseudomonadota</taxon>
        <taxon>Alphaproteobacteria</taxon>
        <taxon>Rhodobacterales</taxon>
        <taxon>Paracoccaceae</taxon>
        <taxon>Agaricicola</taxon>
    </lineage>
</organism>
<dbReference type="PANTHER" id="PTHR42685:SF22">
    <property type="entry name" value="CONDITIONED MEDIUM FACTOR RECEPTOR 1"/>
    <property type="match status" value="1"/>
</dbReference>
<evidence type="ECO:0000313" key="1">
    <source>
        <dbReference type="EMBL" id="GGE29427.1"/>
    </source>
</evidence>
<reference evidence="1" key="2">
    <citation type="submission" date="2020-09" db="EMBL/GenBank/DDBJ databases">
        <authorList>
            <person name="Sun Q."/>
            <person name="Sedlacek I."/>
        </authorList>
    </citation>
    <scope>NUCLEOTIDE SEQUENCE</scope>
    <source>
        <strain evidence="1">CCM 7684</strain>
    </source>
</reference>
<dbReference type="Proteomes" id="UP000602745">
    <property type="component" value="Unassembled WGS sequence"/>
</dbReference>
<evidence type="ECO:0000313" key="2">
    <source>
        <dbReference type="Proteomes" id="UP000602745"/>
    </source>
</evidence>
<dbReference type="EMBL" id="BMCP01000001">
    <property type="protein sequence ID" value="GGE29427.1"/>
    <property type="molecule type" value="Genomic_DNA"/>
</dbReference>